<reference evidence="3 4" key="1">
    <citation type="submission" date="2016-11" db="EMBL/GenBank/DDBJ databases">
        <authorList>
            <person name="Jaros S."/>
            <person name="Januszkiewicz K."/>
            <person name="Wedrychowicz H."/>
        </authorList>
    </citation>
    <scope>NUCLEOTIDE SEQUENCE [LARGE SCALE GENOMIC DNA]</scope>
    <source>
        <strain evidence="3 4">DSM 24787</strain>
    </source>
</reference>
<evidence type="ECO:0000259" key="2">
    <source>
        <dbReference type="Pfam" id="PF13568"/>
    </source>
</evidence>
<feature type="signal peptide" evidence="1">
    <location>
        <begin position="1"/>
        <end position="21"/>
    </location>
</feature>
<proteinExistence type="predicted"/>
<dbReference type="AlphaFoldDB" id="A0A1N6KAR4"/>
<keyword evidence="4" id="KW-1185">Reference proteome</keyword>
<evidence type="ECO:0000313" key="3">
    <source>
        <dbReference type="EMBL" id="SIO53436.1"/>
    </source>
</evidence>
<dbReference type="EMBL" id="FSRA01000002">
    <property type="protein sequence ID" value="SIO53436.1"/>
    <property type="molecule type" value="Genomic_DNA"/>
</dbReference>
<dbReference type="STRING" id="536979.SAMN04488055_5414"/>
<feature type="chain" id="PRO_5012862298" evidence="1">
    <location>
        <begin position="22"/>
        <end position="246"/>
    </location>
</feature>
<protein>
    <submittedName>
        <fullName evidence="3">Outer membrane protein beta-barrel domain-containing protein</fullName>
    </submittedName>
</protein>
<gene>
    <name evidence="3" type="ORF">SAMN04488055_5414</name>
</gene>
<evidence type="ECO:0000256" key="1">
    <source>
        <dbReference type="SAM" id="SignalP"/>
    </source>
</evidence>
<accession>A0A1N6KAR4</accession>
<name>A0A1N6KAR4_9BACT</name>
<dbReference type="Proteomes" id="UP000185003">
    <property type="component" value="Unassembled WGS sequence"/>
</dbReference>
<evidence type="ECO:0000313" key="4">
    <source>
        <dbReference type="Proteomes" id="UP000185003"/>
    </source>
</evidence>
<keyword evidence="1" id="KW-0732">Signal</keyword>
<dbReference type="Pfam" id="PF13568">
    <property type="entry name" value="OMP_b-brl_2"/>
    <property type="match status" value="1"/>
</dbReference>
<organism evidence="3 4">
    <name type="scientific">Chitinophaga niabensis</name>
    <dbReference type="NCBI Taxonomy" id="536979"/>
    <lineage>
        <taxon>Bacteria</taxon>
        <taxon>Pseudomonadati</taxon>
        <taxon>Bacteroidota</taxon>
        <taxon>Chitinophagia</taxon>
        <taxon>Chitinophagales</taxon>
        <taxon>Chitinophagaceae</taxon>
        <taxon>Chitinophaga</taxon>
    </lineage>
</organism>
<feature type="domain" description="Outer membrane protein beta-barrel" evidence="2">
    <location>
        <begin position="21"/>
        <end position="222"/>
    </location>
</feature>
<dbReference type="InterPro" id="IPR025665">
    <property type="entry name" value="Beta-barrel_OMP_2"/>
</dbReference>
<sequence>MYMNKNILIALCMLIAFKANAQKNIHQYVHAGFNIGALAPVSLPNTIRKVESYSPLFSPAIGYEIVYVIKGKWGIGAGLKVEYKGMRVKDSVQYFHTIITQQSSSGKSEFEGDFTGTNQTKAHNLYLTLPINAVFQPSEKWRFKLGFYAAYLLAASFDGTVSNGYIRNGNSFGEKVIIDQANFDFAKEERKFDWGLQGGAERKVGKRLAVAANLQWGLQPVFPSTFKGVGFNMYNIFLGLGVSYKL</sequence>